<comment type="caution">
    <text evidence="2">The sequence shown here is derived from an EMBL/GenBank/DDBJ whole genome shotgun (WGS) entry which is preliminary data.</text>
</comment>
<evidence type="ECO:0000256" key="1">
    <source>
        <dbReference type="SAM" id="Coils"/>
    </source>
</evidence>
<accession>A0ABR2ZXE3</accession>
<organism evidence="2 3">
    <name type="scientific">Marasmius tenuissimus</name>
    <dbReference type="NCBI Taxonomy" id="585030"/>
    <lineage>
        <taxon>Eukaryota</taxon>
        <taxon>Fungi</taxon>
        <taxon>Dikarya</taxon>
        <taxon>Basidiomycota</taxon>
        <taxon>Agaricomycotina</taxon>
        <taxon>Agaricomycetes</taxon>
        <taxon>Agaricomycetidae</taxon>
        <taxon>Agaricales</taxon>
        <taxon>Marasmiineae</taxon>
        <taxon>Marasmiaceae</taxon>
        <taxon>Marasmius</taxon>
    </lineage>
</organism>
<dbReference type="InterPro" id="IPR032675">
    <property type="entry name" value="LRR_dom_sf"/>
</dbReference>
<sequence length="551" mass="61795">MNTSSPSPGIFSSATAKPVLSDIRGFFRNPVTPSDRPIISQFLLDTETELKECRAEINRLKTSIYLLENKKLNLEGRLEQCHSLLAPIHRLPTETLADIFVYACEGNKLTPSSPPAVILLSTICGRWRNVALTTPRLWSFLAIDLGSWKGKADHLVSSTMLFMERSKACPLDITIIFPADENGTNEWIARVFDAMSHRCARWRSVSFSLPTHITLPNNLFLKVRGQALPLLQSLQIRQIPDSKADGPITNPDIFNGVFDVSTSLRTLDVETSFMSDIRLPHHQITRLTIFRQWSAKCLAFSRLFQRLQELHLHHIVANAEDPEHLVSNTIETLWLSLKSQIDHDTLMKHMTLPGLTSLTFSSRKALRKDALQHWPVWEAAATMDFLSRSSCSLTSICLISLPITDRQTIALLRAMPQLASLRIEELEFPGTATTDPPSNMNRIVTDTLLQRLVVKHEGYKLEPPGTVLLPLLTNITVKLHAQNLPEQSLLAVISSRWIPDITQARDIGVECLRLVNIVVMGGEESGSTLDSLRCFRDAGLRLKIDFVKAPT</sequence>
<keyword evidence="3" id="KW-1185">Reference proteome</keyword>
<feature type="coiled-coil region" evidence="1">
    <location>
        <begin position="43"/>
        <end position="70"/>
    </location>
</feature>
<dbReference type="Proteomes" id="UP001437256">
    <property type="component" value="Unassembled WGS sequence"/>
</dbReference>
<keyword evidence="1" id="KW-0175">Coiled coil</keyword>
<dbReference type="Gene3D" id="3.80.10.10">
    <property type="entry name" value="Ribonuclease Inhibitor"/>
    <property type="match status" value="1"/>
</dbReference>
<evidence type="ECO:0000313" key="3">
    <source>
        <dbReference type="Proteomes" id="UP001437256"/>
    </source>
</evidence>
<evidence type="ECO:0000313" key="2">
    <source>
        <dbReference type="EMBL" id="KAL0066028.1"/>
    </source>
</evidence>
<protein>
    <recommendedName>
        <fullName evidence="4">F-box domain-containing protein</fullName>
    </recommendedName>
</protein>
<reference evidence="2 3" key="1">
    <citation type="submission" date="2024-05" db="EMBL/GenBank/DDBJ databases">
        <title>A draft genome resource for the thread blight pathogen Marasmius tenuissimus strain MS-2.</title>
        <authorList>
            <person name="Yulfo-Soto G.E."/>
            <person name="Baruah I.K."/>
            <person name="Amoako-Attah I."/>
            <person name="Bukari Y."/>
            <person name="Meinhardt L.W."/>
            <person name="Bailey B.A."/>
            <person name="Cohen S.P."/>
        </authorList>
    </citation>
    <scope>NUCLEOTIDE SEQUENCE [LARGE SCALE GENOMIC DNA]</scope>
    <source>
        <strain evidence="2 3">MS-2</strain>
    </source>
</reference>
<dbReference type="EMBL" id="JBBXMP010000039">
    <property type="protein sequence ID" value="KAL0066028.1"/>
    <property type="molecule type" value="Genomic_DNA"/>
</dbReference>
<name>A0ABR2ZXE3_9AGAR</name>
<proteinExistence type="predicted"/>
<dbReference type="SUPFAM" id="SSF52047">
    <property type="entry name" value="RNI-like"/>
    <property type="match status" value="1"/>
</dbReference>
<evidence type="ECO:0008006" key="4">
    <source>
        <dbReference type="Google" id="ProtNLM"/>
    </source>
</evidence>
<gene>
    <name evidence="2" type="ORF">AAF712_006856</name>
</gene>
<dbReference type="Gene3D" id="1.20.1280.50">
    <property type="match status" value="1"/>
</dbReference>